<accession>A0ABU1JCX2</accession>
<evidence type="ECO:0000256" key="2">
    <source>
        <dbReference type="ARBA" id="ARBA00022827"/>
    </source>
</evidence>
<keyword evidence="6" id="KW-1185">Reference proteome</keyword>
<feature type="domain" description="FAD-binding PCMH-type" evidence="4">
    <location>
        <begin position="66"/>
        <end position="256"/>
    </location>
</feature>
<dbReference type="Gene3D" id="3.40.462.10">
    <property type="entry name" value="FAD-linked oxidases, C-terminal domain"/>
    <property type="match status" value="1"/>
</dbReference>
<dbReference type="RefSeq" id="WP_309799243.1">
    <property type="nucleotide sequence ID" value="NZ_BAAAHY010000005.1"/>
</dbReference>
<dbReference type="InterPro" id="IPR010031">
    <property type="entry name" value="FAD_lactone_oxidase-like"/>
</dbReference>
<keyword evidence="1" id="KW-0285">Flavoprotein</keyword>
<evidence type="ECO:0000256" key="1">
    <source>
        <dbReference type="ARBA" id="ARBA00022630"/>
    </source>
</evidence>
<reference evidence="5 6" key="1">
    <citation type="submission" date="2023-07" db="EMBL/GenBank/DDBJ databases">
        <title>Sequencing the genomes of 1000 actinobacteria strains.</title>
        <authorList>
            <person name="Klenk H.-P."/>
        </authorList>
    </citation>
    <scope>NUCLEOTIDE SEQUENCE [LARGE SCALE GENOMIC DNA]</scope>
    <source>
        <strain evidence="5 6">DSM 14555</strain>
    </source>
</reference>
<dbReference type="PANTHER" id="PTHR43762:SF1">
    <property type="entry name" value="D-ARABINONO-1,4-LACTONE OXIDASE"/>
    <property type="match status" value="1"/>
</dbReference>
<dbReference type="InterPro" id="IPR016171">
    <property type="entry name" value="Vanillyl_alc_oxidase_C-sub2"/>
</dbReference>
<keyword evidence="3" id="KW-0560">Oxidoreductase</keyword>
<dbReference type="PROSITE" id="PS51318">
    <property type="entry name" value="TAT"/>
    <property type="match status" value="1"/>
</dbReference>
<proteinExistence type="predicted"/>
<dbReference type="InterPro" id="IPR016166">
    <property type="entry name" value="FAD-bd_PCMH"/>
</dbReference>
<sequence>MKNQNLPIENLAGGLNRRGFLGATAAAAGGFVFLGYEAPANAAAGPAAFPKTIPLYREVYKNWDEAIVSDALWTCAPTSSADVVRVVNWAHSQGYRVRARGYRHSWSPLTVAGKTPGSDKVILVDTTKSLTGMQLAGDRLVTVQAGASMLELLTYLAAKGYGLTAAPAPGDISVAGALAINGHGTAVPGAGESSYPGQGFGTLSNLVVSVKAIVWDETQNAYAERRFDRTDPECSALLTHLGRSFLTEVTLQVVDDYNVRCRNYTDIDISELFAHPDRMTSRSLSRLIDGAGRVGIIWYAFTDRPWVQIWEVSPNRPWFSRKVVTPFNYPFADNLPTPVPQLLGELVEGNPQVAPKFCAAILAATEAGLTLSGARDMWGKSKNFIHFVKPTTLRVTAGSHAVITRRDQVQRVVHDFTTFYNQKLAEYQAANKFPINSGLEIRVTGLDDPRDTGIPGAQPAALSAALPVPGRPDWDTAVWLDVLTLPDTPDNAEFYMELEDYFHRFDPALGLPRPEWAKRWAHTPQGPWTDRKALKQQIPAAFPQWESAVATLAKHDPAGLYRNPLLDELFG</sequence>
<dbReference type="Proteomes" id="UP001185069">
    <property type="component" value="Unassembled WGS sequence"/>
</dbReference>
<keyword evidence="2" id="KW-0274">FAD</keyword>
<dbReference type="InterPro" id="IPR006311">
    <property type="entry name" value="TAT_signal"/>
</dbReference>
<dbReference type="PANTHER" id="PTHR43762">
    <property type="entry name" value="L-GULONOLACTONE OXIDASE"/>
    <property type="match status" value="1"/>
</dbReference>
<dbReference type="Gene3D" id="3.30.43.10">
    <property type="entry name" value="Uridine Diphospho-n-acetylenolpyruvylglucosamine Reductase, domain 2"/>
    <property type="match status" value="1"/>
</dbReference>
<dbReference type="EMBL" id="JAVDQF010000001">
    <property type="protein sequence ID" value="MDR6270277.1"/>
    <property type="molecule type" value="Genomic_DNA"/>
</dbReference>
<evidence type="ECO:0000313" key="5">
    <source>
        <dbReference type="EMBL" id="MDR6270277.1"/>
    </source>
</evidence>
<evidence type="ECO:0000256" key="3">
    <source>
        <dbReference type="ARBA" id="ARBA00023002"/>
    </source>
</evidence>
<name>A0ABU1JCX2_9MICC</name>
<dbReference type="Gene3D" id="1.10.45.10">
    <property type="entry name" value="Vanillyl-alcohol Oxidase, Chain A, domain 4"/>
    <property type="match status" value="1"/>
</dbReference>
<dbReference type="InterPro" id="IPR016169">
    <property type="entry name" value="FAD-bd_PCMH_sub2"/>
</dbReference>
<evidence type="ECO:0000259" key="4">
    <source>
        <dbReference type="PROSITE" id="PS51387"/>
    </source>
</evidence>
<dbReference type="Pfam" id="PF01565">
    <property type="entry name" value="FAD_binding_4"/>
    <property type="match status" value="1"/>
</dbReference>
<dbReference type="InterPro" id="IPR006094">
    <property type="entry name" value="Oxid_FAD_bind_N"/>
</dbReference>
<dbReference type="InterPro" id="IPR016164">
    <property type="entry name" value="FAD-linked_Oxase-like_C"/>
</dbReference>
<dbReference type="Gene3D" id="3.30.465.10">
    <property type="match status" value="1"/>
</dbReference>
<gene>
    <name evidence="5" type="ORF">JOE69_002515</name>
</gene>
<organism evidence="5 6">
    <name type="scientific">Arthrobacter russicus</name>
    <dbReference type="NCBI Taxonomy" id="172040"/>
    <lineage>
        <taxon>Bacteria</taxon>
        <taxon>Bacillati</taxon>
        <taxon>Actinomycetota</taxon>
        <taxon>Actinomycetes</taxon>
        <taxon>Micrococcales</taxon>
        <taxon>Micrococcaceae</taxon>
        <taxon>Arthrobacter</taxon>
    </lineage>
</organism>
<dbReference type="SUPFAM" id="SSF56176">
    <property type="entry name" value="FAD-binding/transporter-associated domain-like"/>
    <property type="match status" value="1"/>
</dbReference>
<dbReference type="InterPro" id="IPR036318">
    <property type="entry name" value="FAD-bd_PCMH-like_sf"/>
</dbReference>
<dbReference type="Pfam" id="PF09129">
    <property type="entry name" value="Chol_subst-bind"/>
    <property type="match status" value="1"/>
</dbReference>
<comment type="caution">
    <text evidence="5">The sequence shown here is derived from an EMBL/GenBank/DDBJ whole genome shotgun (WGS) entry which is preliminary data.</text>
</comment>
<protein>
    <submittedName>
        <fullName evidence="5">FAD/FMN-containing dehydrogenase</fullName>
    </submittedName>
</protein>
<evidence type="ECO:0000313" key="6">
    <source>
        <dbReference type="Proteomes" id="UP001185069"/>
    </source>
</evidence>
<dbReference type="PROSITE" id="PS51387">
    <property type="entry name" value="FAD_PCMH"/>
    <property type="match status" value="1"/>
</dbReference>
<dbReference type="InterPro" id="IPR016170">
    <property type="entry name" value="Cytok_DH_C_sf"/>
</dbReference>
<dbReference type="SUPFAM" id="SSF55103">
    <property type="entry name" value="FAD-linked oxidases, C-terminal domain"/>
    <property type="match status" value="1"/>
</dbReference>
<dbReference type="InterPro" id="IPR016167">
    <property type="entry name" value="FAD-bd_PCMH_sub1"/>
</dbReference>
<dbReference type="InterPro" id="IPR015213">
    <property type="entry name" value="Cholesterol_OX_subst-bd"/>
</dbReference>